<dbReference type="KEGG" id="ppel:H6H00_23620"/>
<dbReference type="GO" id="GO:0004725">
    <property type="term" value="F:protein tyrosine phosphatase activity"/>
    <property type="evidence" value="ECO:0007669"/>
    <property type="project" value="InterPro"/>
</dbReference>
<evidence type="ECO:0000313" key="3">
    <source>
        <dbReference type="EMBL" id="QNG51131.1"/>
    </source>
</evidence>
<feature type="region of interest" description="Disordered" evidence="1">
    <location>
        <begin position="1"/>
        <end position="36"/>
    </location>
</feature>
<keyword evidence="4" id="KW-1185">Reference proteome</keyword>
<name>A0A7G7MEC0_9PSEU</name>
<feature type="domain" description="Tyrosine specific protein phosphatases" evidence="2">
    <location>
        <begin position="75"/>
        <end position="143"/>
    </location>
</feature>
<dbReference type="EMBL" id="CP060131">
    <property type="protein sequence ID" value="QNG51131.1"/>
    <property type="molecule type" value="Genomic_DNA"/>
</dbReference>
<organism evidence="3 4">
    <name type="scientific">Pseudonocardia petroleophila</name>
    <dbReference type="NCBI Taxonomy" id="37331"/>
    <lineage>
        <taxon>Bacteria</taxon>
        <taxon>Bacillati</taxon>
        <taxon>Actinomycetota</taxon>
        <taxon>Actinomycetes</taxon>
        <taxon>Pseudonocardiales</taxon>
        <taxon>Pseudonocardiaceae</taxon>
        <taxon>Pseudonocardia</taxon>
    </lineage>
</organism>
<accession>A0A7G7MEC0</accession>
<evidence type="ECO:0000256" key="1">
    <source>
        <dbReference type="SAM" id="MobiDB-lite"/>
    </source>
</evidence>
<sequence>MSVEHRPRHVEGDVLLPDGTRVRGRGRRERPADPPPEFGLYLHRRRTLLGRPVLVPDWPAEWLDWPDFRVPRDGRRAAAAVEHAYRLARDGRRVEVACAGGTGRTGTVIACMAVLAGHPAADAVAWTREHYRPRAVETAAQRRWVLWFATL</sequence>
<protein>
    <submittedName>
        <fullName evidence="3">Phosphatase</fullName>
    </submittedName>
</protein>
<dbReference type="Pfam" id="PF00102">
    <property type="entry name" value="Y_phosphatase"/>
    <property type="match status" value="1"/>
</dbReference>
<evidence type="ECO:0000259" key="2">
    <source>
        <dbReference type="PROSITE" id="PS50056"/>
    </source>
</evidence>
<dbReference type="SUPFAM" id="SSF52799">
    <property type="entry name" value="(Phosphotyrosine protein) phosphatases II"/>
    <property type="match status" value="1"/>
</dbReference>
<gene>
    <name evidence="3" type="ORF">H6H00_23620</name>
</gene>
<evidence type="ECO:0000313" key="4">
    <source>
        <dbReference type="Proteomes" id="UP000515728"/>
    </source>
</evidence>
<dbReference type="InterPro" id="IPR000387">
    <property type="entry name" value="Tyr_Pase_dom"/>
</dbReference>
<reference evidence="3 4" key="1">
    <citation type="submission" date="2020-08" db="EMBL/GenBank/DDBJ databases">
        <authorList>
            <person name="Mo P."/>
        </authorList>
    </citation>
    <scope>NUCLEOTIDE SEQUENCE [LARGE SCALE GENOMIC DNA]</scope>
    <source>
        <strain evidence="3 4">CGMCC 4.1532</strain>
    </source>
</reference>
<dbReference type="InterPro" id="IPR000242">
    <property type="entry name" value="PTP_cat"/>
</dbReference>
<proteinExistence type="predicted"/>
<dbReference type="RefSeq" id="WP_185717889.1">
    <property type="nucleotide sequence ID" value="NZ_BAAAWI010000001.1"/>
</dbReference>
<dbReference type="InterPro" id="IPR029021">
    <property type="entry name" value="Prot-tyrosine_phosphatase-like"/>
</dbReference>
<dbReference type="AlphaFoldDB" id="A0A7G7MEC0"/>
<dbReference type="PROSITE" id="PS50056">
    <property type="entry name" value="TYR_PHOSPHATASE_2"/>
    <property type="match status" value="1"/>
</dbReference>
<dbReference type="Proteomes" id="UP000515728">
    <property type="component" value="Chromosome"/>
</dbReference>
<dbReference type="Gene3D" id="3.90.190.10">
    <property type="entry name" value="Protein tyrosine phosphatase superfamily"/>
    <property type="match status" value="1"/>
</dbReference>